<dbReference type="InterPro" id="IPR002606">
    <property type="entry name" value="Riboflavin_kinase_bac"/>
</dbReference>
<comment type="catalytic activity">
    <reaction evidence="14 15">
        <text>FMN + ATP + H(+) = FAD + diphosphate</text>
        <dbReference type="Rhea" id="RHEA:17237"/>
        <dbReference type="ChEBI" id="CHEBI:15378"/>
        <dbReference type="ChEBI" id="CHEBI:30616"/>
        <dbReference type="ChEBI" id="CHEBI:33019"/>
        <dbReference type="ChEBI" id="CHEBI:57692"/>
        <dbReference type="ChEBI" id="CHEBI:58210"/>
        <dbReference type="EC" id="2.7.7.2"/>
    </reaction>
</comment>
<dbReference type="SMART" id="SM00904">
    <property type="entry name" value="Flavokinase"/>
    <property type="match status" value="1"/>
</dbReference>
<dbReference type="Proteomes" id="UP000239747">
    <property type="component" value="Unassembled WGS sequence"/>
</dbReference>
<dbReference type="OrthoDB" id="9803667at2"/>
<evidence type="ECO:0000256" key="13">
    <source>
        <dbReference type="ARBA" id="ARBA00047880"/>
    </source>
</evidence>
<keyword evidence="4 15" id="KW-0285">Flavoprotein</keyword>
<reference evidence="17 18" key="1">
    <citation type="submission" date="2017-01" db="EMBL/GenBank/DDBJ databases">
        <title>Trade-off between light-utilization and light-protection in marine flavobacteria.</title>
        <authorList>
            <person name="Kumagai Y."/>
            <person name="Yoshizawa S."/>
            <person name="Kogure K."/>
            <person name="Iwasaki W."/>
        </authorList>
    </citation>
    <scope>NUCLEOTIDE SEQUENCE [LARGE SCALE GENOMIC DNA]</scope>
    <source>
        <strain evidence="17 18">KCTC 32109</strain>
    </source>
</reference>
<dbReference type="Gene3D" id="3.40.50.620">
    <property type="entry name" value="HUPs"/>
    <property type="match status" value="1"/>
</dbReference>
<comment type="caution">
    <text evidence="17">The sequence shown here is derived from an EMBL/GenBank/DDBJ whole genome shotgun (WGS) entry which is preliminary data.</text>
</comment>
<name>A0A2S7UA68_9FLAO</name>
<dbReference type="GO" id="GO:0008531">
    <property type="term" value="F:riboflavin kinase activity"/>
    <property type="evidence" value="ECO:0007669"/>
    <property type="project" value="UniProtKB-UniRule"/>
</dbReference>
<evidence type="ECO:0000259" key="16">
    <source>
        <dbReference type="SMART" id="SM00904"/>
    </source>
</evidence>
<evidence type="ECO:0000256" key="3">
    <source>
        <dbReference type="ARBA" id="ARBA00005201"/>
    </source>
</evidence>
<dbReference type="EMBL" id="MTPW01000001">
    <property type="protein sequence ID" value="PQJ31779.1"/>
    <property type="molecule type" value="Genomic_DNA"/>
</dbReference>
<dbReference type="NCBIfam" id="NF004162">
    <property type="entry name" value="PRK05627.1-5"/>
    <property type="match status" value="1"/>
</dbReference>
<dbReference type="Gene3D" id="2.40.30.30">
    <property type="entry name" value="Riboflavin kinase-like"/>
    <property type="match status" value="1"/>
</dbReference>
<proteinExistence type="inferred from homology"/>
<dbReference type="EC" id="2.7.1.26" evidence="15"/>
<dbReference type="GO" id="GO:0005524">
    <property type="term" value="F:ATP binding"/>
    <property type="evidence" value="ECO:0007669"/>
    <property type="project" value="UniProtKB-UniRule"/>
</dbReference>
<evidence type="ECO:0000256" key="2">
    <source>
        <dbReference type="ARBA" id="ARBA00004726"/>
    </source>
</evidence>
<dbReference type="PANTHER" id="PTHR22749">
    <property type="entry name" value="RIBOFLAVIN KINASE/FMN ADENYLYLTRANSFERASE"/>
    <property type="match status" value="1"/>
</dbReference>
<dbReference type="CDD" id="cd02064">
    <property type="entry name" value="FAD_synthetase_N"/>
    <property type="match status" value="1"/>
</dbReference>
<dbReference type="NCBIfam" id="NF004160">
    <property type="entry name" value="PRK05627.1-3"/>
    <property type="match status" value="1"/>
</dbReference>
<gene>
    <name evidence="17" type="ORF">BST92_07505</name>
</gene>
<keyword evidence="6 15" id="KW-0808">Transferase</keyword>
<dbReference type="InterPro" id="IPR004821">
    <property type="entry name" value="Cyt_trans-like"/>
</dbReference>
<keyword evidence="5 15" id="KW-0288">FMN</keyword>
<dbReference type="UniPathway" id="UPA00277">
    <property type="reaction ID" value="UER00407"/>
</dbReference>
<dbReference type="NCBIfam" id="TIGR00125">
    <property type="entry name" value="cyt_tran_rel"/>
    <property type="match status" value="1"/>
</dbReference>
<evidence type="ECO:0000256" key="7">
    <source>
        <dbReference type="ARBA" id="ARBA00022695"/>
    </source>
</evidence>
<dbReference type="GO" id="GO:0003919">
    <property type="term" value="F:FMN adenylyltransferase activity"/>
    <property type="evidence" value="ECO:0007669"/>
    <property type="project" value="UniProtKB-UniRule"/>
</dbReference>
<evidence type="ECO:0000313" key="18">
    <source>
        <dbReference type="Proteomes" id="UP000239747"/>
    </source>
</evidence>
<evidence type="ECO:0000256" key="5">
    <source>
        <dbReference type="ARBA" id="ARBA00022643"/>
    </source>
</evidence>
<dbReference type="UniPathway" id="UPA00276">
    <property type="reaction ID" value="UER00406"/>
</dbReference>
<evidence type="ECO:0000256" key="15">
    <source>
        <dbReference type="PIRNR" id="PIRNR004491"/>
    </source>
</evidence>
<evidence type="ECO:0000256" key="4">
    <source>
        <dbReference type="ARBA" id="ARBA00022630"/>
    </source>
</evidence>
<evidence type="ECO:0000256" key="12">
    <source>
        <dbReference type="ARBA" id="ARBA00023268"/>
    </source>
</evidence>
<organism evidence="17 18">
    <name type="scientific">Nonlabens arenilitoris</name>
    <dbReference type="NCBI Taxonomy" id="1217969"/>
    <lineage>
        <taxon>Bacteria</taxon>
        <taxon>Pseudomonadati</taxon>
        <taxon>Bacteroidota</taxon>
        <taxon>Flavobacteriia</taxon>
        <taxon>Flavobacteriales</taxon>
        <taxon>Flavobacteriaceae</taxon>
        <taxon>Nonlabens</taxon>
    </lineage>
</organism>
<comment type="function">
    <text evidence="1">Catalyzes the phosphorylation of riboflavin to FMN followed by the adenylation of FMN to FAD.</text>
</comment>
<protein>
    <recommendedName>
        <fullName evidence="15">Riboflavin biosynthesis protein</fullName>
    </recommendedName>
    <domain>
        <recommendedName>
            <fullName evidence="15">Riboflavin kinase</fullName>
            <ecNumber evidence="15">2.7.1.26</ecNumber>
        </recommendedName>
        <alternativeName>
            <fullName evidence="15">Flavokinase</fullName>
        </alternativeName>
    </domain>
    <domain>
        <recommendedName>
            <fullName evidence="15">FMN adenylyltransferase</fullName>
            <ecNumber evidence="15">2.7.7.2</ecNumber>
        </recommendedName>
        <alternativeName>
            <fullName evidence="15">FAD pyrophosphorylase</fullName>
        </alternativeName>
        <alternativeName>
            <fullName evidence="15">FAD synthase</fullName>
        </alternativeName>
    </domain>
</protein>
<dbReference type="FunFam" id="3.40.50.620:FF:000021">
    <property type="entry name" value="Riboflavin biosynthesis protein"/>
    <property type="match status" value="1"/>
</dbReference>
<feature type="domain" description="Riboflavin kinase" evidence="16">
    <location>
        <begin position="182"/>
        <end position="308"/>
    </location>
</feature>
<dbReference type="InterPro" id="IPR023465">
    <property type="entry name" value="Riboflavin_kinase_dom_sf"/>
</dbReference>
<evidence type="ECO:0000256" key="10">
    <source>
        <dbReference type="ARBA" id="ARBA00022827"/>
    </source>
</evidence>
<evidence type="ECO:0000256" key="9">
    <source>
        <dbReference type="ARBA" id="ARBA00022777"/>
    </source>
</evidence>
<dbReference type="EC" id="2.7.7.2" evidence="15"/>
<evidence type="ECO:0000256" key="14">
    <source>
        <dbReference type="ARBA" id="ARBA00049494"/>
    </source>
</evidence>
<dbReference type="PANTHER" id="PTHR22749:SF6">
    <property type="entry name" value="RIBOFLAVIN KINASE"/>
    <property type="match status" value="1"/>
</dbReference>
<keyword evidence="11 15" id="KW-0067">ATP-binding</keyword>
<dbReference type="InterPro" id="IPR014729">
    <property type="entry name" value="Rossmann-like_a/b/a_fold"/>
</dbReference>
<dbReference type="SUPFAM" id="SSF82114">
    <property type="entry name" value="Riboflavin kinase-like"/>
    <property type="match status" value="1"/>
</dbReference>
<dbReference type="SUPFAM" id="SSF52374">
    <property type="entry name" value="Nucleotidylyl transferase"/>
    <property type="match status" value="1"/>
</dbReference>
<comment type="pathway">
    <text evidence="2 15">Cofactor biosynthesis; FAD biosynthesis; FAD from FMN: step 1/1.</text>
</comment>
<dbReference type="Pfam" id="PF06574">
    <property type="entry name" value="FAD_syn"/>
    <property type="match status" value="1"/>
</dbReference>
<keyword evidence="7 15" id="KW-0548">Nucleotidyltransferase</keyword>
<dbReference type="PIRSF" id="PIRSF004491">
    <property type="entry name" value="FAD_Synth"/>
    <property type="match status" value="1"/>
</dbReference>
<sequence>MKIFDNIASYEAEKGAVVTIGTFDGVHHGHQKILKRVTEIAQQQSLTSVLLTFFPHPRMVLQPDSELKLINTIEERQQLIAANGIENIVTHPFSLDFARTSAHDYVKNILVDQLRAAVVVIGYDHRFGRNRAASINELEEYGKEFNFKVVQISKKDVEEVTVSSTKIRNAIENGDMETTVNYLNRPYSINGIIVQGKAIGRTINYPTANLKVSETYKLLPKNGVYITSSIINGIEVYGMTNIGFNPTVSDGSQKTIETFYLDFNADLYNSQVELFFHKRLRDEVRFNSIEELKAAMKEDELKTRTYVQQMG</sequence>
<dbReference type="GO" id="GO:0009398">
    <property type="term" value="P:FMN biosynthetic process"/>
    <property type="evidence" value="ECO:0007669"/>
    <property type="project" value="UniProtKB-UniRule"/>
</dbReference>
<comment type="similarity">
    <text evidence="15">Belongs to the ribF family.</text>
</comment>
<dbReference type="InterPro" id="IPR015864">
    <property type="entry name" value="FAD_synthase"/>
</dbReference>
<dbReference type="InterPro" id="IPR015865">
    <property type="entry name" value="Riboflavin_kinase_bac/euk"/>
</dbReference>
<evidence type="ECO:0000256" key="8">
    <source>
        <dbReference type="ARBA" id="ARBA00022741"/>
    </source>
</evidence>
<keyword evidence="8 15" id="KW-0547">Nucleotide-binding</keyword>
<dbReference type="NCBIfam" id="TIGR00083">
    <property type="entry name" value="ribF"/>
    <property type="match status" value="1"/>
</dbReference>
<dbReference type="GO" id="GO:0006747">
    <property type="term" value="P:FAD biosynthetic process"/>
    <property type="evidence" value="ECO:0007669"/>
    <property type="project" value="UniProtKB-UniRule"/>
</dbReference>
<keyword evidence="10 15" id="KW-0274">FAD</keyword>
<dbReference type="GO" id="GO:0009231">
    <property type="term" value="P:riboflavin biosynthetic process"/>
    <property type="evidence" value="ECO:0007669"/>
    <property type="project" value="InterPro"/>
</dbReference>
<keyword evidence="18" id="KW-1185">Reference proteome</keyword>
<dbReference type="Pfam" id="PF01687">
    <property type="entry name" value="Flavokinase"/>
    <property type="match status" value="1"/>
</dbReference>
<keyword evidence="12" id="KW-0511">Multifunctional enzyme</keyword>
<keyword evidence="9 15" id="KW-0418">Kinase</keyword>
<dbReference type="InterPro" id="IPR023468">
    <property type="entry name" value="Riboflavin_kinase"/>
</dbReference>
<accession>A0A2S7UA68</accession>
<comment type="catalytic activity">
    <reaction evidence="13 15">
        <text>riboflavin + ATP = FMN + ADP + H(+)</text>
        <dbReference type="Rhea" id="RHEA:14357"/>
        <dbReference type="ChEBI" id="CHEBI:15378"/>
        <dbReference type="ChEBI" id="CHEBI:30616"/>
        <dbReference type="ChEBI" id="CHEBI:57986"/>
        <dbReference type="ChEBI" id="CHEBI:58210"/>
        <dbReference type="ChEBI" id="CHEBI:456216"/>
        <dbReference type="EC" id="2.7.1.26"/>
    </reaction>
</comment>
<comment type="pathway">
    <text evidence="3 15">Cofactor biosynthesis; FMN biosynthesis; FMN from riboflavin (ATP route): step 1/1.</text>
</comment>
<evidence type="ECO:0000256" key="1">
    <source>
        <dbReference type="ARBA" id="ARBA00002121"/>
    </source>
</evidence>
<evidence type="ECO:0000256" key="6">
    <source>
        <dbReference type="ARBA" id="ARBA00022679"/>
    </source>
</evidence>
<evidence type="ECO:0000256" key="11">
    <source>
        <dbReference type="ARBA" id="ARBA00022840"/>
    </source>
</evidence>
<dbReference type="RefSeq" id="WP_105070891.1">
    <property type="nucleotide sequence ID" value="NZ_MTPW01000001.1"/>
</dbReference>
<evidence type="ECO:0000313" key="17">
    <source>
        <dbReference type="EMBL" id="PQJ31779.1"/>
    </source>
</evidence>
<dbReference type="AlphaFoldDB" id="A0A2S7UA68"/>